<sequence>MSNNKKQRIKQLLESSFYKNPDAMKEFLAPEIKIKWMSAQGTQHLGYEAFQNKIEQMGKSYEELNADFSHLIEEEDTVAGKFTFWMTTIENPDEVDPVATFMLLARFEQNLVTELELMSVLN</sequence>
<keyword evidence="3" id="KW-1185">Reference proteome</keyword>
<feature type="domain" description="SnoaL-like" evidence="1">
    <location>
        <begin position="19"/>
        <end position="114"/>
    </location>
</feature>
<evidence type="ECO:0000313" key="3">
    <source>
        <dbReference type="Proteomes" id="UP001597357"/>
    </source>
</evidence>
<organism evidence="2 3">
    <name type="scientific">Mesonia sediminis</name>
    <dbReference type="NCBI Taxonomy" id="1703946"/>
    <lineage>
        <taxon>Bacteria</taxon>
        <taxon>Pseudomonadati</taxon>
        <taxon>Bacteroidota</taxon>
        <taxon>Flavobacteriia</taxon>
        <taxon>Flavobacteriales</taxon>
        <taxon>Flavobacteriaceae</taxon>
        <taxon>Mesonia</taxon>
    </lineage>
</organism>
<dbReference type="Proteomes" id="UP001597357">
    <property type="component" value="Unassembled WGS sequence"/>
</dbReference>
<dbReference type="InterPro" id="IPR032710">
    <property type="entry name" value="NTF2-like_dom_sf"/>
</dbReference>
<proteinExistence type="predicted"/>
<comment type="caution">
    <text evidence="2">The sequence shown here is derived from an EMBL/GenBank/DDBJ whole genome shotgun (WGS) entry which is preliminary data.</text>
</comment>
<dbReference type="InterPro" id="IPR037401">
    <property type="entry name" value="SnoaL-like"/>
</dbReference>
<accession>A0ABW5SGY4</accession>
<evidence type="ECO:0000259" key="1">
    <source>
        <dbReference type="Pfam" id="PF12680"/>
    </source>
</evidence>
<gene>
    <name evidence="2" type="ORF">ACFSQ0_07665</name>
</gene>
<dbReference type="EMBL" id="JBHULZ010000040">
    <property type="protein sequence ID" value="MFD2697865.1"/>
    <property type="molecule type" value="Genomic_DNA"/>
</dbReference>
<dbReference type="RefSeq" id="WP_379046495.1">
    <property type="nucleotide sequence ID" value="NZ_JBHULZ010000040.1"/>
</dbReference>
<dbReference type="Pfam" id="PF12680">
    <property type="entry name" value="SnoaL_2"/>
    <property type="match status" value="1"/>
</dbReference>
<protein>
    <submittedName>
        <fullName evidence="2">Nuclear transport factor 2 family protein</fullName>
    </submittedName>
</protein>
<name>A0ABW5SGY4_9FLAO</name>
<reference evidence="3" key="1">
    <citation type="journal article" date="2019" name="Int. J. Syst. Evol. Microbiol.">
        <title>The Global Catalogue of Microorganisms (GCM) 10K type strain sequencing project: providing services to taxonomists for standard genome sequencing and annotation.</title>
        <authorList>
            <consortium name="The Broad Institute Genomics Platform"/>
            <consortium name="The Broad Institute Genome Sequencing Center for Infectious Disease"/>
            <person name="Wu L."/>
            <person name="Ma J."/>
        </authorList>
    </citation>
    <scope>NUCLEOTIDE SEQUENCE [LARGE SCALE GENOMIC DNA]</scope>
    <source>
        <strain evidence="3">KCTC 42255</strain>
    </source>
</reference>
<dbReference type="SUPFAM" id="SSF54427">
    <property type="entry name" value="NTF2-like"/>
    <property type="match status" value="1"/>
</dbReference>
<dbReference type="Gene3D" id="3.10.450.50">
    <property type="match status" value="1"/>
</dbReference>
<evidence type="ECO:0000313" key="2">
    <source>
        <dbReference type="EMBL" id="MFD2697865.1"/>
    </source>
</evidence>